<reference evidence="9" key="1">
    <citation type="submission" date="2025-08" db="UniProtKB">
        <authorList>
            <consortium name="Ensembl"/>
        </authorList>
    </citation>
    <scope>IDENTIFICATION</scope>
</reference>
<dbReference type="OrthoDB" id="9880600at2759"/>
<dbReference type="InterPro" id="IPR051753">
    <property type="entry name" value="RA-inducible_GPCR3"/>
</dbReference>
<feature type="region of interest" description="Disordered" evidence="6">
    <location>
        <begin position="380"/>
        <end position="404"/>
    </location>
</feature>
<evidence type="ECO:0000256" key="7">
    <source>
        <dbReference type="SAM" id="Phobius"/>
    </source>
</evidence>
<accession>A0A8C5R8L2</accession>
<dbReference type="GeneTree" id="ENSGT00950000182961"/>
<feature type="transmembrane region" description="Helical" evidence="7">
    <location>
        <begin position="139"/>
        <end position="161"/>
    </location>
</feature>
<dbReference type="GO" id="GO:0005886">
    <property type="term" value="C:plasma membrane"/>
    <property type="evidence" value="ECO:0007669"/>
    <property type="project" value="TreeGrafter"/>
</dbReference>
<evidence type="ECO:0000259" key="8">
    <source>
        <dbReference type="Pfam" id="PF00003"/>
    </source>
</evidence>
<proteinExistence type="inferred from homology"/>
<dbReference type="GO" id="GO:0004930">
    <property type="term" value="F:G protein-coupled receptor activity"/>
    <property type="evidence" value="ECO:0007669"/>
    <property type="project" value="InterPro"/>
</dbReference>
<name>A0A8C5R8L2_9ANUR</name>
<dbReference type="Ensembl" id="ENSLLET00000050048.1">
    <property type="protein sequence ID" value="ENSLLEP00000048163.1"/>
    <property type="gene ID" value="ENSLLEG00000030395.1"/>
</dbReference>
<comment type="subcellular location">
    <subcellularLocation>
        <location evidence="1">Membrane</location>
        <topology evidence="1">Multi-pass membrane protein</topology>
    </subcellularLocation>
</comment>
<evidence type="ECO:0000256" key="6">
    <source>
        <dbReference type="SAM" id="MobiDB-lite"/>
    </source>
</evidence>
<evidence type="ECO:0000256" key="1">
    <source>
        <dbReference type="ARBA" id="ARBA00004141"/>
    </source>
</evidence>
<dbReference type="Pfam" id="PF00003">
    <property type="entry name" value="7tm_3"/>
    <property type="match status" value="1"/>
</dbReference>
<dbReference type="GO" id="GO:0030295">
    <property type="term" value="F:protein kinase activator activity"/>
    <property type="evidence" value="ECO:0007669"/>
    <property type="project" value="TreeGrafter"/>
</dbReference>
<keyword evidence="4 7" id="KW-1133">Transmembrane helix</keyword>
<keyword evidence="10" id="KW-1185">Reference proteome</keyword>
<feature type="transmembrane region" description="Helical" evidence="7">
    <location>
        <begin position="173"/>
        <end position="197"/>
    </location>
</feature>
<dbReference type="Proteomes" id="UP000694569">
    <property type="component" value="Unplaced"/>
</dbReference>
<feature type="domain" description="G-protein coupled receptors family 3 profile" evidence="8">
    <location>
        <begin position="95"/>
        <end position="336"/>
    </location>
</feature>
<feature type="transmembrane region" description="Helical" evidence="7">
    <location>
        <begin position="209"/>
        <end position="229"/>
    </location>
</feature>
<dbReference type="CDD" id="cd15277">
    <property type="entry name" value="7tmC_RAIG3_GPRC5C"/>
    <property type="match status" value="1"/>
</dbReference>
<keyword evidence="5 7" id="KW-0472">Membrane</keyword>
<gene>
    <name evidence="9" type="primary">GPRC5C</name>
</gene>
<feature type="transmembrane region" description="Helical" evidence="7">
    <location>
        <begin position="315"/>
        <end position="334"/>
    </location>
</feature>
<dbReference type="InterPro" id="IPR017978">
    <property type="entry name" value="GPCR_3_C"/>
</dbReference>
<protein>
    <submittedName>
        <fullName evidence="9">G protein-coupled receptor class C group 5 member C</fullName>
    </submittedName>
</protein>
<reference evidence="9" key="2">
    <citation type="submission" date="2025-09" db="UniProtKB">
        <authorList>
            <consortium name="Ensembl"/>
        </authorList>
    </citation>
    <scope>IDENTIFICATION</scope>
</reference>
<dbReference type="AlphaFoldDB" id="A0A8C5R8L2"/>
<feature type="transmembrane region" description="Helical" evidence="7">
    <location>
        <begin position="54"/>
        <end position="72"/>
    </location>
</feature>
<evidence type="ECO:0000256" key="5">
    <source>
        <dbReference type="ARBA" id="ARBA00023136"/>
    </source>
</evidence>
<dbReference type="GO" id="GO:0070062">
    <property type="term" value="C:extracellular exosome"/>
    <property type="evidence" value="ECO:0007669"/>
    <property type="project" value="TreeGrafter"/>
</dbReference>
<evidence type="ECO:0000256" key="3">
    <source>
        <dbReference type="ARBA" id="ARBA00022692"/>
    </source>
</evidence>
<feature type="transmembrane region" description="Helical" evidence="7">
    <location>
        <begin position="249"/>
        <end position="268"/>
    </location>
</feature>
<feature type="transmembrane region" description="Helical" evidence="7">
    <location>
        <begin position="99"/>
        <end position="127"/>
    </location>
</feature>
<evidence type="ECO:0000256" key="4">
    <source>
        <dbReference type="ARBA" id="ARBA00022989"/>
    </source>
</evidence>
<evidence type="ECO:0000256" key="2">
    <source>
        <dbReference type="ARBA" id="ARBA00007242"/>
    </source>
</evidence>
<keyword evidence="3 7" id="KW-0812">Transmembrane</keyword>
<evidence type="ECO:0000313" key="10">
    <source>
        <dbReference type="Proteomes" id="UP000694569"/>
    </source>
</evidence>
<sequence length="471" mass="53132">MVGSSSNGQISTWKPLSSCFHVLFFFTVLDIILMIFLTFLSCRIMGLLSTCPRLTWAMATSMWVISTLSHLVGAQTTTVPVGCAAGLHFYFFYLCDLSAVWGIVLEAIASAGIVATFILTIVLLGSIPFIQDVRKKRIVGTQIFFLLGTMGLFALVFDMIVRQYFATCVSRRFLFGFFFAICFSCLWTHGISLNYLVRRNKGLGGWWMFFIALSLTLVEAIINTEWLIITLVRTSTPLSCVENKDFVMALIYVMFLILAGFITALPAFCGRYRHWAMHAIFILITLFLSICIWITWIVMYVYGNTKVGSTLWDDPTLAIALVSNAWVFIFFYIIPEISHLTKPNLEQEFGEDDYPASGVGYGTILKEQTSQSMYVENKAFSMDEPPNSRNPKSPYGEYNGRTRGSVYQPTEMARMNKNTPELYDIIIPRATANTHPAVNDNPTIRADDVYVPHNLQNASNNAQNPSPYTKW</sequence>
<dbReference type="PANTHER" id="PTHR14511:SF15">
    <property type="entry name" value="G-PROTEIN COUPLED RECEPTOR FAMILY C GROUP 5 MEMBER C"/>
    <property type="match status" value="1"/>
</dbReference>
<evidence type="ECO:0000313" key="9">
    <source>
        <dbReference type="Ensembl" id="ENSLLEP00000048163.1"/>
    </source>
</evidence>
<feature type="transmembrane region" description="Helical" evidence="7">
    <location>
        <begin position="20"/>
        <end position="42"/>
    </location>
</feature>
<comment type="similarity">
    <text evidence="2">Belongs to the G-protein coupled receptor 3 family.</text>
</comment>
<feature type="transmembrane region" description="Helical" evidence="7">
    <location>
        <begin position="280"/>
        <end position="303"/>
    </location>
</feature>
<dbReference type="PANTHER" id="PTHR14511">
    <property type="entry name" value="G PROTEIN COUPLED RECEPTOR, CLASS C, GROUP 5"/>
    <property type="match status" value="1"/>
</dbReference>
<organism evidence="9 10">
    <name type="scientific">Leptobrachium leishanense</name>
    <name type="common">Leishan spiny toad</name>
    <dbReference type="NCBI Taxonomy" id="445787"/>
    <lineage>
        <taxon>Eukaryota</taxon>
        <taxon>Metazoa</taxon>
        <taxon>Chordata</taxon>
        <taxon>Craniata</taxon>
        <taxon>Vertebrata</taxon>
        <taxon>Euteleostomi</taxon>
        <taxon>Amphibia</taxon>
        <taxon>Batrachia</taxon>
        <taxon>Anura</taxon>
        <taxon>Pelobatoidea</taxon>
        <taxon>Megophryidae</taxon>
        <taxon>Leptobrachium</taxon>
    </lineage>
</organism>
<dbReference type="GO" id="GO:0043235">
    <property type="term" value="C:receptor complex"/>
    <property type="evidence" value="ECO:0007669"/>
    <property type="project" value="TreeGrafter"/>
</dbReference>